<dbReference type="Proteomes" id="UP000247409">
    <property type="component" value="Unassembled WGS sequence"/>
</dbReference>
<evidence type="ECO:0000259" key="3">
    <source>
        <dbReference type="PROSITE" id="PS51352"/>
    </source>
</evidence>
<dbReference type="STRING" id="448386.A0A2V3IXE9"/>
<dbReference type="CDD" id="cd02947">
    <property type="entry name" value="TRX_family"/>
    <property type="match status" value="1"/>
</dbReference>
<proteinExistence type="inferred from homology"/>
<comment type="similarity">
    <text evidence="1">Belongs to the thioredoxin family.</text>
</comment>
<name>A0A2V3IXE9_9FLOR</name>
<dbReference type="InterPro" id="IPR036249">
    <property type="entry name" value="Thioredoxin-like_sf"/>
</dbReference>
<feature type="compositionally biased region" description="Basic and acidic residues" evidence="2">
    <location>
        <begin position="42"/>
        <end position="53"/>
    </location>
</feature>
<feature type="region of interest" description="Disordered" evidence="2">
    <location>
        <begin position="31"/>
        <end position="54"/>
    </location>
</feature>
<dbReference type="GO" id="GO:0045454">
    <property type="term" value="P:cell redox homeostasis"/>
    <property type="evidence" value="ECO:0007669"/>
    <property type="project" value="TreeGrafter"/>
</dbReference>
<gene>
    <name evidence="4" type="ORF">BWQ96_03436</name>
</gene>
<dbReference type="PROSITE" id="PS51352">
    <property type="entry name" value="THIOREDOXIN_2"/>
    <property type="match status" value="1"/>
</dbReference>
<organism evidence="4 5">
    <name type="scientific">Gracilariopsis chorda</name>
    <dbReference type="NCBI Taxonomy" id="448386"/>
    <lineage>
        <taxon>Eukaryota</taxon>
        <taxon>Rhodophyta</taxon>
        <taxon>Florideophyceae</taxon>
        <taxon>Rhodymeniophycidae</taxon>
        <taxon>Gracilariales</taxon>
        <taxon>Gracilariaceae</taxon>
        <taxon>Gracilariopsis</taxon>
    </lineage>
</organism>
<dbReference type="OrthoDB" id="2121326at2759"/>
<dbReference type="Pfam" id="PF00085">
    <property type="entry name" value="Thioredoxin"/>
    <property type="match status" value="1"/>
</dbReference>
<dbReference type="PANTHER" id="PTHR43601">
    <property type="entry name" value="THIOREDOXIN, MITOCHONDRIAL"/>
    <property type="match status" value="1"/>
</dbReference>
<dbReference type="SUPFAM" id="SSF52833">
    <property type="entry name" value="Thioredoxin-like"/>
    <property type="match status" value="1"/>
</dbReference>
<sequence length="173" mass="19291">MQPAFTSPTSLRIASVSQTCIQTCHRRPLRASVATPPPPLRPSDKSSSPHEHASPALPVIGAEALQRELNTVPADKFVVVMFHARWCRVCKTLSSKLYRVTQRFPNILWLAVDFAEVPNKQLSSQLGVRLLPTFRFYQPGANIDDALDHFTSGPFGAKRLIERLEDQRSAGFL</sequence>
<evidence type="ECO:0000313" key="5">
    <source>
        <dbReference type="Proteomes" id="UP000247409"/>
    </source>
</evidence>
<protein>
    <submittedName>
        <fullName evidence="4">Thioredoxin-like 2-1, chloroplastic</fullName>
    </submittedName>
</protein>
<keyword evidence="5" id="KW-1185">Reference proteome</keyword>
<dbReference type="InterPro" id="IPR013766">
    <property type="entry name" value="Thioredoxin_domain"/>
</dbReference>
<dbReference type="PANTHER" id="PTHR43601:SF32">
    <property type="entry name" value="THIOREDOXIN-LIKE 2-2, CHLOROPLASTIC"/>
    <property type="match status" value="1"/>
</dbReference>
<comment type="caution">
    <text evidence="4">The sequence shown here is derived from an EMBL/GenBank/DDBJ whole genome shotgun (WGS) entry which is preliminary data.</text>
</comment>
<dbReference type="EMBL" id="NBIV01000033">
    <property type="protein sequence ID" value="PXF46745.1"/>
    <property type="molecule type" value="Genomic_DNA"/>
</dbReference>
<dbReference type="Gene3D" id="3.40.30.10">
    <property type="entry name" value="Glutaredoxin"/>
    <property type="match status" value="1"/>
</dbReference>
<feature type="domain" description="Thioredoxin" evidence="3">
    <location>
        <begin position="29"/>
        <end position="169"/>
    </location>
</feature>
<evidence type="ECO:0000256" key="2">
    <source>
        <dbReference type="SAM" id="MobiDB-lite"/>
    </source>
</evidence>
<dbReference type="AlphaFoldDB" id="A0A2V3IXE9"/>
<evidence type="ECO:0000256" key="1">
    <source>
        <dbReference type="ARBA" id="ARBA00008987"/>
    </source>
</evidence>
<reference evidence="4 5" key="1">
    <citation type="journal article" date="2018" name="Mol. Biol. Evol.">
        <title>Analysis of the draft genome of the red seaweed Gracilariopsis chorda provides insights into genome size evolution in Rhodophyta.</title>
        <authorList>
            <person name="Lee J."/>
            <person name="Yang E.C."/>
            <person name="Graf L."/>
            <person name="Yang J.H."/>
            <person name="Qiu H."/>
            <person name="Zel Zion U."/>
            <person name="Chan C.X."/>
            <person name="Stephens T.G."/>
            <person name="Weber A.P.M."/>
            <person name="Boo G.H."/>
            <person name="Boo S.M."/>
            <person name="Kim K.M."/>
            <person name="Shin Y."/>
            <person name="Jung M."/>
            <person name="Lee S.J."/>
            <person name="Yim H.S."/>
            <person name="Lee J.H."/>
            <person name="Bhattacharya D."/>
            <person name="Yoon H.S."/>
        </authorList>
    </citation>
    <scope>NUCLEOTIDE SEQUENCE [LARGE SCALE GENOMIC DNA]</scope>
    <source>
        <strain evidence="4 5">SKKU-2015</strain>
        <tissue evidence="4">Whole body</tissue>
    </source>
</reference>
<accession>A0A2V3IXE9</accession>
<evidence type="ECO:0000313" key="4">
    <source>
        <dbReference type="EMBL" id="PXF46745.1"/>
    </source>
</evidence>